<proteinExistence type="inferred from homology"/>
<evidence type="ECO:0000256" key="20">
    <source>
        <dbReference type="SAM" id="Coils"/>
    </source>
</evidence>
<dbReference type="GO" id="GO:0090543">
    <property type="term" value="C:Flemming body"/>
    <property type="evidence" value="ECO:0007669"/>
    <property type="project" value="UniProtKB-SubCell"/>
</dbReference>
<evidence type="ECO:0000256" key="10">
    <source>
        <dbReference type="ARBA" id="ARBA00022490"/>
    </source>
</evidence>
<dbReference type="Proteomes" id="UP000322234">
    <property type="component" value="Unassembled WGS sequence"/>
</dbReference>
<keyword evidence="13 20" id="KW-0175">Coiled coil</keyword>
<feature type="coiled-coil region" evidence="20">
    <location>
        <begin position="1369"/>
        <end position="1494"/>
    </location>
</feature>
<dbReference type="Pfam" id="PF09763">
    <property type="entry name" value="Sec3_CC"/>
    <property type="match status" value="1"/>
</dbReference>
<keyword evidence="9" id="KW-0268">Exocytosis</keyword>
<keyword evidence="22" id="KW-1133">Transmembrane helix</keyword>
<comment type="function">
    <text evidence="1">Component of the exocyst complex involved in the docking of exocytic vesicles with fusion sites on the plasma membrane.</text>
</comment>
<comment type="similarity">
    <text evidence="16">Belongs to the CEP135/TSGA10 family.</text>
</comment>
<evidence type="ECO:0000256" key="5">
    <source>
        <dbReference type="ARBA" id="ARBA00004556"/>
    </source>
</evidence>
<keyword evidence="7" id="KW-0813">Transport</keyword>
<keyword evidence="15" id="KW-0206">Cytoskeleton</keyword>
<evidence type="ECO:0000256" key="8">
    <source>
        <dbReference type="ARBA" id="ARBA00022475"/>
    </source>
</evidence>
<comment type="subcellular location">
    <subcellularLocation>
        <location evidence="3">Cell membrane</location>
    </subcellularLocation>
    <subcellularLocation>
        <location evidence="2">Cytoplasm</location>
        <location evidence="2">Cytoskeleton</location>
        <location evidence="2">Microtubule organizing center</location>
        <location evidence="2">Centrosome</location>
        <location evidence="2">Centriole</location>
    </subcellularLocation>
    <subcellularLocation>
        <location evidence="5">Cytoplasm</location>
        <location evidence="5">Perinuclear region</location>
    </subcellularLocation>
    <subcellularLocation>
        <location evidence="4">Midbody</location>
        <location evidence="4">Midbody ring</location>
    </subcellularLocation>
</comment>
<evidence type="ECO:0000256" key="22">
    <source>
        <dbReference type="SAM" id="Phobius"/>
    </source>
</evidence>
<dbReference type="GO" id="GO:0015031">
    <property type="term" value="P:protein transport"/>
    <property type="evidence" value="ECO:0007669"/>
    <property type="project" value="UniProtKB-KW"/>
</dbReference>
<sequence>MTAIKHALQRDIFTPNDERLLSIVNVCKAGKKKKNCFLCATVTTERPVQVKVVKVKKSDKGDFYKRQIAWALRDLAVVDAKDAIKENPEFDLHFEKIYKWVASSTAEKNAFISCIWKLNQRYLRKKIDFVNVSSQLLEESVPSGENQSVTGGDEEAVDEYQELNAREEQDIEIMMEGCEYAISNAEAFAERLSRELQVLDGANIQSIMASEKQVNILMKLLDEALKEVDQIELKLSSYEEMLQSVKEQMDQISESNHLIHLSNTNNVKLLSEIEFLVNHMDLAKGHIKALQEGDLSSSRGIEACTNAADALLQCMNVALRPGHDMLLAVEQQQQRFSDLRENFARRLASHLNNVFVQQGHDQSSTLAQHSVELTLPNHHPFHRDLLRYAKLMEWLKSTDYRKYEGLTKNYMDYLSRLYEREIKDFFEVAKIKMTGTTKESKKFATLPRKESAVKQETESLHGSSGKLTGSTSSLNKLSVQSSGNRRSQSSSLLDMGNMSASDLDVADRTKFDKIFEQVLSELEPLCLAEQDFISKFFKLQQHQSMPGTVTEAEDTDGGTLSRQHNAGTPLPVSSEKDMIRQMMIKIFRCIEPELNNLIALGDKIDSFNSLYMLVKMSHHVWTAQNVDPASFLSTTLGNVLVTVKRNFDKCISNQIRQMEEVKISKKSKVGILPFVAEFEEFAGLAESIFKNAERRGDLDKAYTKLIRGVFVNVEKVANESQKTPRDVVMMENFHHIFATLSRLKISCLEAEKKEAKQKYTDHLQSYVIYSLGQPLEKLNHFFEGVEARVAQGIREEEVSYQLAFNKQELRKVIKEYPGKEVKKGLDNLYKKVDKHLCEEENLLQVVWHSMQDEFIRQYKHFEVNKPSLEHKMTTAAERKYLNIRKRLDQLGYRQTLTVDCIPLVEKLFSDLVHTTESLRKSKLSAVKAEKESANFDFVLEPYKLENARLSKENNELYLELMKLREQSGQHIKELKTTLKKCARETADLKFLNNQYVHKLKLMEKESKAKNEKIQQLQEKNLQAVVQTPGGKKRNIAFRRQRMQIDEPVPPSEISSYPVPQPDDPYIADLLHVADNRIQELQQEVCQLQEKLAMMESELRDYNKQIELREREIERLSIALDGGRSSDILSLETRNKANEKLIAHLNIQVDFLQQANKDLEKHIQELMETKETVTSEVVNLSNKNEKLCQELTEIDQLAQQLERHKEEVLKTADKELEEAKKEIKKKLSEMRNLEETMGKLQLELSLCHKEKERLSDELLIKSDLETVVHQLEQEKQRLNKKIESFAVTERELTVEIERMRLEHGIKRRDKSPSRLDTFLKGIEDERDFYKKELEKLQHIIQRRSCSRSHSTCEKTPVFKTLEKGDYDSDIHLITRERDELQRMLERFEKHMVDIQSNVKLLTAERDKLSVLYNEAQEELSALKQDSTQTTVSHNTISLIEKEKELALSDLRRIMAEKEALKDKLKHLQEMSVFGKSELEKTIEHLTCVNHQLENEKCELKSKIFIMKETMESLEKKAKFQAQKLSHVAGDSSHQKTEMNSLRLVNEQLQRSLEDYQHRLNMKRSELESAQAQVKILEEKIGKLHLRMTSQNEEAHVMKKTIGVIDKEKDILQETVDEKTEKIANLHENLASKEKTITQMKITVSEYESSLNHLKETLINRDREISSLRRQLDAAHKELDEVGRSKEMSFKENRRLQDDLATMARENQQISLELEAAVQEKEEMKSRVHNYITEVSRWESLMAAKEKENQDLLDRFQMLHNRAEDWEVKAHQAEGESSSVRLELLSIDTERRHLRERVELLEKEIQEHMNAHHAYESQISSMAKAISRLEEELRHQEDEKAAVLNDLSSLRELCIKLDSGKDIMTQQLNSKNLEFERVTMELENIKSESELLKKQLLSERHTIKNLESLLATNRDKEFHSHLTSHEKDTEIQILKEKLTLSESKLNSQSRENTMLRAKMAQLQTDLDVLKRQISTERYERERAIQEMRRHGLRTPPLSSTMRLRQHNLQYLFVVLNLDIILALILECWLSVSWKGQTVMKYLNYLFLKIMNIDTDSTSVNFYLNQMCIAPMFWIEKEKKGTQEEAKYLLGENHLCMHCEGKDHQKRISKFHRNSHSKTYGKKSLSVSRVPPMPFLTVGALQGKTPSGVQVAPLVSSSSRSAGPSPAVVERTLTNPTPLPVISSDFWAPPLPGEGSRPAASFLEGSKGKPALQFPWQAPAVQGRSRAGPRRARVRAPEARAEHAPAAARDSRPCPCPGLVGSAGRVVDSGAVASRVRRGPSPRHPARGVRGSGSHARNLRTGCALELCSGEIGPPNPTEMVGGEWLLFLLISKQKGRGLHLRCSQNRGIVNLNGSIENLPVCSLQMFLKILVFKIRVCVDHDDILDKEQQFRGFVKPHIFLNHHFLLRLNPQFPDLGRSKKESPWPQDHCYWKRKHEDPVVKAICGLRPGPQLILLGKLVMNSAEPLCFLVLRFWKSHSVSRGLCWSPHVLVFLHIFIHFDSAQSAFCTGTIIVYHLTLTVVMLMVFIVKMKKIAFITLPNLILRTRRRKHNCVLIDSLGLAKTLGCYFLQVEYLFLIGYRASIIKKVFHKENIPEYKERIYLLISKEELESIREADSFKESQQVETRRGLINVMVCVQVQRTALHIMGQYLGAAVMVVVVMEGRVLLASSPPIPHLHMFIASVAEQNLLVSLMSPCSQKLYALSDVGCVTLCQSLLPCKKTSTPIASQHSLLNFYIFMWLRDDLQP</sequence>
<name>A0A6B0RLD1_9CETA</name>
<dbReference type="GO" id="GO:0000145">
    <property type="term" value="C:exocyst"/>
    <property type="evidence" value="ECO:0007669"/>
    <property type="project" value="InterPro"/>
</dbReference>
<evidence type="ECO:0000313" key="24">
    <source>
        <dbReference type="EMBL" id="MXQ88774.1"/>
    </source>
</evidence>
<dbReference type="CDD" id="cd14683">
    <property type="entry name" value="PH-EXOC1"/>
    <property type="match status" value="1"/>
</dbReference>
<dbReference type="Pfam" id="PF20654">
    <property type="entry name" value="Sec3_C-term"/>
    <property type="match status" value="1"/>
</dbReference>
<dbReference type="InterPro" id="IPR051877">
    <property type="entry name" value="Centriole_BasalBody_StrucProt"/>
</dbReference>
<evidence type="ECO:0000256" key="6">
    <source>
        <dbReference type="ARBA" id="ARBA00006518"/>
    </source>
</evidence>
<feature type="coiled-coil region" evidence="20">
    <location>
        <begin position="1929"/>
        <end position="1984"/>
    </location>
</feature>
<evidence type="ECO:0000256" key="1">
    <source>
        <dbReference type="ARBA" id="ARBA00002660"/>
    </source>
</evidence>
<dbReference type="PANTHER" id="PTHR20544:SF1">
    <property type="entry name" value="CENTROSOMAL PROTEIN 135KDA"/>
    <property type="match status" value="1"/>
</dbReference>
<dbReference type="GO" id="GO:0005886">
    <property type="term" value="C:plasma membrane"/>
    <property type="evidence" value="ECO:0007669"/>
    <property type="project" value="UniProtKB-SubCell"/>
</dbReference>
<evidence type="ECO:0000259" key="23">
    <source>
        <dbReference type="SMART" id="SM01313"/>
    </source>
</evidence>
<gene>
    <name evidence="24" type="ORF">E5288_WYG008390</name>
</gene>
<feature type="region of interest" description="Disordered" evidence="21">
    <location>
        <begin position="439"/>
        <end position="495"/>
    </location>
</feature>
<dbReference type="InterPro" id="IPR028258">
    <property type="entry name" value="Sec3-PIP2_bind"/>
</dbReference>
<evidence type="ECO:0000256" key="4">
    <source>
        <dbReference type="ARBA" id="ARBA00004476"/>
    </source>
</evidence>
<dbReference type="CDD" id="cd22292">
    <property type="entry name" value="cc_Cep135_MBD"/>
    <property type="match status" value="1"/>
</dbReference>
<accession>A0A6B0RLD1</accession>
<evidence type="ECO:0000256" key="18">
    <source>
        <dbReference type="ARBA" id="ARBA00068988"/>
    </source>
</evidence>
<reference evidence="24" key="1">
    <citation type="submission" date="2019-10" db="EMBL/GenBank/DDBJ databases">
        <title>The sequence and de novo assembly of the wild yak genome.</title>
        <authorList>
            <person name="Liu Y."/>
        </authorList>
    </citation>
    <scope>NUCLEOTIDE SEQUENCE [LARGE SCALE GENOMIC DNA]</scope>
    <source>
        <strain evidence="24">WY2019</strain>
    </source>
</reference>
<feature type="domain" description="Exocyst complex component Sec3 PIP2-binding N-terminal" evidence="23">
    <location>
        <begin position="31"/>
        <end position="122"/>
    </location>
</feature>
<dbReference type="InterPro" id="IPR019160">
    <property type="entry name" value="Sec3_CC"/>
</dbReference>
<dbReference type="Pfam" id="PF15277">
    <property type="entry name" value="Sec3-PIP2_bind"/>
    <property type="match status" value="1"/>
</dbReference>
<evidence type="ECO:0000256" key="16">
    <source>
        <dbReference type="ARBA" id="ARBA00038123"/>
    </source>
</evidence>
<keyword evidence="8" id="KW-1003">Cell membrane</keyword>
<feature type="region of interest" description="Disordered" evidence="21">
    <location>
        <begin position="2270"/>
        <end position="2292"/>
    </location>
</feature>
<keyword evidence="22" id="KW-0812">Transmembrane</keyword>
<keyword evidence="14 22" id="KW-0472">Membrane</keyword>
<keyword evidence="11" id="KW-0597">Phosphoprotein</keyword>
<comment type="caution">
    <text evidence="24">The sequence shown here is derived from an EMBL/GenBank/DDBJ whole genome shotgun (WGS) entry which is preliminary data.</text>
</comment>
<evidence type="ECO:0000256" key="11">
    <source>
        <dbReference type="ARBA" id="ARBA00022553"/>
    </source>
</evidence>
<feature type="compositionally biased region" description="Basic and acidic residues" evidence="21">
    <location>
        <begin position="439"/>
        <end position="459"/>
    </location>
</feature>
<feature type="compositionally biased region" description="Low complexity" evidence="21">
    <location>
        <begin position="460"/>
        <end position="491"/>
    </location>
</feature>
<dbReference type="GO" id="GO:0006887">
    <property type="term" value="P:exocytosis"/>
    <property type="evidence" value="ECO:0007669"/>
    <property type="project" value="UniProtKB-KW"/>
</dbReference>
<dbReference type="GO" id="GO:0048471">
    <property type="term" value="C:perinuclear region of cytoplasm"/>
    <property type="evidence" value="ECO:0007669"/>
    <property type="project" value="UniProtKB-SubCell"/>
</dbReference>
<comment type="subunit">
    <text evidence="17">The exocyst complex is composed of EXOC1, EXOC2, EXOC3, EXOC4, EXOC5, EXOC6, EXOC7 and EXOC8. Interacts with EEF1A1. Interacts with SLC6A9; interaction increases the transporter capacity of SLC6A9 probably by promoting its insertion into the cell membrane.</text>
</comment>
<dbReference type="InterPro" id="IPR048628">
    <property type="entry name" value="Sec3_C"/>
</dbReference>
<feature type="compositionally biased region" description="Basic residues" evidence="21">
    <location>
        <begin position="2272"/>
        <end position="2284"/>
    </location>
</feature>
<evidence type="ECO:0000256" key="17">
    <source>
        <dbReference type="ARBA" id="ARBA00061758"/>
    </source>
</evidence>
<feature type="coiled-coil region" evidence="20">
    <location>
        <begin position="1537"/>
        <end position="1893"/>
    </location>
</feature>
<dbReference type="SMART" id="SM01313">
    <property type="entry name" value="Sec3-PIP2_bind"/>
    <property type="match status" value="1"/>
</dbReference>
<dbReference type="FunFam" id="2.30.29.90:FF:000001">
    <property type="entry name" value="exocyst complex component 1 isoform X1"/>
    <property type="match status" value="1"/>
</dbReference>
<dbReference type="Gene3D" id="2.30.29.90">
    <property type="match status" value="1"/>
</dbReference>
<keyword evidence="25" id="KW-1185">Reference proteome</keyword>
<evidence type="ECO:0000256" key="3">
    <source>
        <dbReference type="ARBA" id="ARBA00004236"/>
    </source>
</evidence>
<dbReference type="GO" id="GO:0005814">
    <property type="term" value="C:centriole"/>
    <property type="evidence" value="ECO:0007669"/>
    <property type="project" value="UniProtKB-SubCell"/>
</dbReference>
<comment type="similarity">
    <text evidence="6">Belongs to the SEC3 family.</text>
</comment>
<organism evidence="24 25">
    <name type="scientific">Bos mutus</name>
    <name type="common">wild yak</name>
    <dbReference type="NCBI Taxonomy" id="72004"/>
    <lineage>
        <taxon>Eukaryota</taxon>
        <taxon>Metazoa</taxon>
        <taxon>Chordata</taxon>
        <taxon>Craniata</taxon>
        <taxon>Vertebrata</taxon>
        <taxon>Euteleostomi</taxon>
        <taxon>Mammalia</taxon>
        <taxon>Eutheria</taxon>
        <taxon>Laurasiatheria</taxon>
        <taxon>Artiodactyla</taxon>
        <taxon>Ruminantia</taxon>
        <taxon>Pecora</taxon>
        <taxon>Bovidae</taxon>
        <taxon>Bovinae</taxon>
        <taxon>Bos</taxon>
    </lineage>
</organism>
<dbReference type="PANTHER" id="PTHR20544">
    <property type="entry name" value="CENTROSOMAL PROTEIN CEP135"/>
    <property type="match status" value="1"/>
</dbReference>
<keyword evidence="10" id="KW-0963">Cytoplasm</keyword>
<dbReference type="EMBL" id="VBQZ03000049">
    <property type="protein sequence ID" value="MXQ88774.1"/>
    <property type="molecule type" value="Genomic_DNA"/>
</dbReference>
<evidence type="ECO:0000256" key="14">
    <source>
        <dbReference type="ARBA" id="ARBA00023136"/>
    </source>
</evidence>
<evidence type="ECO:0000256" key="13">
    <source>
        <dbReference type="ARBA" id="ARBA00023054"/>
    </source>
</evidence>
<keyword evidence="12" id="KW-0653">Protein transport</keyword>
<feature type="transmembrane region" description="Helical" evidence="22">
    <location>
        <begin position="2509"/>
        <end position="2526"/>
    </location>
</feature>
<evidence type="ECO:0000256" key="2">
    <source>
        <dbReference type="ARBA" id="ARBA00004114"/>
    </source>
</evidence>
<evidence type="ECO:0000256" key="7">
    <source>
        <dbReference type="ARBA" id="ARBA00022448"/>
    </source>
</evidence>
<evidence type="ECO:0000256" key="9">
    <source>
        <dbReference type="ARBA" id="ARBA00022483"/>
    </source>
</evidence>
<protein>
    <recommendedName>
        <fullName evidence="18">Exocyst complex component 1</fullName>
    </recommendedName>
    <alternativeName>
        <fullName evidence="19">Exocyst complex component Sec3</fullName>
    </alternativeName>
</protein>
<evidence type="ECO:0000256" key="21">
    <source>
        <dbReference type="SAM" id="MobiDB-lite"/>
    </source>
</evidence>
<evidence type="ECO:0000256" key="15">
    <source>
        <dbReference type="ARBA" id="ARBA00023212"/>
    </source>
</evidence>
<evidence type="ECO:0000256" key="12">
    <source>
        <dbReference type="ARBA" id="ARBA00022927"/>
    </source>
</evidence>
<dbReference type="SUPFAM" id="SSF57997">
    <property type="entry name" value="Tropomyosin"/>
    <property type="match status" value="1"/>
</dbReference>
<feature type="coiled-coil region" evidence="20">
    <location>
        <begin position="207"/>
        <end position="255"/>
    </location>
</feature>
<evidence type="ECO:0000256" key="19">
    <source>
        <dbReference type="ARBA" id="ARBA00079611"/>
    </source>
</evidence>
<feature type="region of interest" description="Disordered" evidence="21">
    <location>
        <begin position="547"/>
        <end position="572"/>
    </location>
</feature>
<evidence type="ECO:0000313" key="25">
    <source>
        <dbReference type="Proteomes" id="UP000322234"/>
    </source>
</evidence>
<feature type="coiled-coil region" evidence="20">
    <location>
        <begin position="1077"/>
        <end position="1290"/>
    </location>
</feature>